<organism evidence="1 2">
    <name type="scientific">Nitrosopumilus zosterae</name>
    <dbReference type="NCBI Taxonomy" id="718286"/>
    <lineage>
        <taxon>Archaea</taxon>
        <taxon>Nitrososphaerota</taxon>
        <taxon>Nitrososphaeria</taxon>
        <taxon>Nitrosopumilales</taxon>
        <taxon>Nitrosopumilaceae</taxon>
        <taxon>Nitrosopumilus</taxon>
    </lineage>
</organism>
<evidence type="ECO:0008006" key="3">
    <source>
        <dbReference type="Google" id="ProtNLM"/>
    </source>
</evidence>
<accession>A0A2S2KU98</accession>
<reference evidence="1 2" key="1">
    <citation type="submission" date="2018-05" db="EMBL/GenBank/DDBJ databases">
        <title>genome sequencing of Nitrosopumilus sp. NM25.</title>
        <authorList>
            <person name="Mori K."/>
            <person name="Nakagawa T."/>
        </authorList>
    </citation>
    <scope>NUCLEOTIDE SEQUENCE [LARGE SCALE GENOMIC DNA]</scope>
    <source>
        <strain evidence="1 2">NM25</strain>
    </source>
</reference>
<protein>
    <recommendedName>
        <fullName evidence="3">Acyl carrier protein</fullName>
    </recommendedName>
</protein>
<sequence length="86" mass="10085">MFANVMSNDKLKKMIKEIFFEIFPNLVEDDFAWGKKQNEYENWDSFAQLNLITFAEAKFNITFSLDESIEIKSANDLLKSIQSHLT</sequence>
<evidence type="ECO:0000313" key="2">
    <source>
        <dbReference type="Proteomes" id="UP000245829"/>
    </source>
</evidence>
<proteinExistence type="predicted"/>
<dbReference type="Gene3D" id="1.10.1200.10">
    <property type="entry name" value="ACP-like"/>
    <property type="match status" value="1"/>
</dbReference>
<comment type="caution">
    <text evidence="1">The sequence shown here is derived from an EMBL/GenBank/DDBJ whole genome shotgun (WGS) entry which is preliminary data.</text>
</comment>
<dbReference type="InterPro" id="IPR036736">
    <property type="entry name" value="ACP-like_sf"/>
</dbReference>
<dbReference type="Proteomes" id="UP000245829">
    <property type="component" value="Unassembled WGS sequence"/>
</dbReference>
<evidence type="ECO:0000313" key="1">
    <source>
        <dbReference type="EMBL" id="GBH35161.1"/>
    </source>
</evidence>
<dbReference type="EMBL" id="BGKI01000012">
    <property type="protein sequence ID" value="GBH35161.1"/>
    <property type="molecule type" value="Genomic_DNA"/>
</dbReference>
<dbReference type="SUPFAM" id="SSF47336">
    <property type="entry name" value="ACP-like"/>
    <property type="match status" value="1"/>
</dbReference>
<gene>
    <name evidence="1" type="ORF">NZNM25_19520</name>
</gene>
<name>A0A2S2KU98_9ARCH</name>
<keyword evidence="2" id="KW-1185">Reference proteome</keyword>
<dbReference type="AlphaFoldDB" id="A0A2S2KU98"/>